<dbReference type="InterPro" id="IPR001647">
    <property type="entry name" value="HTH_TetR"/>
</dbReference>
<dbReference type="InterPro" id="IPR009057">
    <property type="entry name" value="Homeodomain-like_sf"/>
</dbReference>
<evidence type="ECO:0000313" key="6">
    <source>
        <dbReference type="EMBL" id="MDR7381599.1"/>
    </source>
</evidence>
<sequence>MPRELIDLLWRDHPAAPQGGTRGPRSRVTTGAVVDAACALADAEGLAAVTVRRLGDALGISTMSVYTHVNGRDDLLVLMADAVSARMLRPAYGTASWRTRVRQVADTNLALHLEHPWLLEIDDDRTAFGPGTIAKYDHELHALDPLPLDDVARDAALTFVLDFVRAAARARRRAPRADEMPQTWARWAGRLAEYLGDGYPLAQRVGGAAGQEMNAASSPAHAWEFGLARVLDSLGQAAAGPGA</sequence>
<dbReference type="PANTHER" id="PTHR30055:SF151">
    <property type="entry name" value="TRANSCRIPTIONAL REGULATORY PROTEIN"/>
    <property type="match status" value="1"/>
</dbReference>
<feature type="domain" description="HTH tetR-type" evidence="5">
    <location>
        <begin position="27"/>
        <end position="87"/>
    </location>
</feature>
<dbReference type="InterPro" id="IPR050109">
    <property type="entry name" value="HTH-type_TetR-like_transc_reg"/>
</dbReference>
<dbReference type="PROSITE" id="PS50977">
    <property type="entry name" value="HTH_TETR_2"/>
    <property type="match status" value="1"/>
</dbReference>
<dbReference type="Gene3D" id="1.10.357.10">
    <property type="entry name" value="Tetracycline Repressor, domain 2"/>
    <property type="match status" value="1"/>
</dbReference>
<keyword evidence="2 4" id="KW-0238">DNA-binding</keyword>
<accession>A0ABU2CJT5</accession>
<dbReference type="PANTHER" id="PTHR30055">
    <property type="entry name" value="HTH-TYPE TRANSCRIPTIONAL REGULATOR RUTR"/>
    <property type="match status" value="1"/>
</dbReference>
<reference evidence="6 7" key="1">
    <citation type="submission" date="2023-07" db="EMBL/GenBank/DDBJ databases">
        <title>Sequencing the genomes of 1000 actinobacteria strains.</title>
        <authorList>
            <person name="Klenk H.-P."/>
        </authorList>
    </citation>
    <scope>NUCLEOTIDE SEQUENCE [LARGE SCALE GENOMIC DNA]</scope>
    <source>
        <strain evidence="6 7">DSM 45554</strain>
    </source>
</reference>
<dbReference type="InterPro" id="IPR036271">
    <property type="entry name" value="Tet_transcr_reg_TetR-rel_C_sf"/>
</dbReference>
<dbReference type="Pfam" id="PF00440">
    <property type="entry name" value="TetR_N"/>
    <property type="match status" value="1"/>
</dbReference>
<evidence type="ECO:0000259" key="5">
    <source>
        <dbReference type="PROSITE" id="PS50977"/>
    </source>
</evidence>
<evidence type="ECO:0000256" key="2">
    <source>
        <dbReference type="ARBA" id="ARBA00023125"/>
    </source>
</evidence>
<dbReference type="EMBL" id="JAVDYE010000001">
    <property type="protein sequence ID" value="MDR7381599.1"/>
    <property type="molecule type" value="Genomic_DNA"/>
</dbReference>
<keyword evidence="7" id="KW-1185">Reference proteome</keyword>
<evidence type="ECO:0000256" key="4">
    <source>
        <dbReference type="PROSITE-ProRule" id="PRU00335"/>
    </source>
</evidence>
<feature type="DNA-binding region" description="H-T-H motif" evidence="4">
    <location>
        <begin position="50"/>
        <end position="69"/>
    </location>
</feature>
<protein>
    <submittedName>
        <fullName evidence="6">AcrR family transcriptional regulator</fullName>
    </submittedName>
</protein>
<gene>
    <name evidence="6" type="ORF">J2S48_001114</name>
</gene>
<dbReference type="Gene3D" id="1.10.10.60">
    <property type="entry name" value="Homeodomain-like"/>
    <property type="match status" value="1"/>
</dbReference>
<dbReference type="SUPFAM" id="SSF48498">
    <property type="entry name" value="Tetracyclin repressor-like, C-terminal domain"/>
    <property type="match status" value="1"/>
</dbReference>
<keyword evidence="3" id="KW-0804">Transcription</keyword>
<dbReference type="SUPFAM" id="SSF46689">
    <property type="entry name" value="Homeodomain-like"/>
    <property type="match status" value="1"/>
</dbReference>
<keyword evidence="1" id="KW-0805">Transcription regulation</keyword>
<name>A0ABU2CJT5_9MICO</name>
<dbReference type="RefSeq" id="WP_274994021.1">
    <property type="nucleotide sequence ID" value="NZ_JAJQQP010000006.1"/>
</dbReference>
<evidence type="ECO:0000256" key="3">
    <source>
        <dbReference type="ARBA" id="ARBA00023163"/>
    </source>
</evidence>
<dbReference type="InterPro" id="IPR004111">
    <property type="entry name" value="Repressor_TetR_C"/>
</dbReference>
<comment type="caution">
    <text evidence="6">The sequence shown here is derived from an EMBL/GenBank/DDBJ whole genome shotgun (WGS) entry which is preliminary data.</text>
</comment>
<proteinExistence type="predicted"/>
<dbReference type="Proteomes" id="UP001183585">
    <property type="component" value="Unassembled WGS sequence"/>
</dbReference>
<organism evidence="6 7">
    <name type="scientific">Promicromonospora iranensis</name>
    <dbReference type="NCBI Taxonomy" id="1105144"/>
    <lineage>
        <taxon>Bacteria</taxon>
        <taxon>Bacillati</taxon>
        <taxon>Actinomycetota</taxon>
        <taxon>Actinomycetes</taxon>
        <taxon>Micrococcales</taxon>
        <taxon>Promicromonosporaceae</taxon>
        <taxon>Promicromonospora</taxon>
    </lineage>
</organism>
<evidence type="ECO:0000256" key="1">
    <source>
        <dbReference type="ARBA" id="ARBA00023015"/>
    </source>
</evidence>
<evidence type="ECO:0000313" key="7">
    <source>
        <dbReference type="Proteomes" id="UP001183585"/>
    </source>
</evidence>
<dbReference type="Pfam" id="PF02909">
    <property type="entry name" value="TetR_C_1"/>
    <property type="match status" value="1"/>
</dbReference>